<comment type="caution">
    <text evidence="1">The sequence shown here is derived from an EMBL/GenBank/DDBJ whole genome shotgun (WGS) entry which is preliminary data.</text>
</comment>
<name>A0ABU7J6U2_9GAMM</name>
<dbReference type="Proteomes" id="UP001336314">
    <property type="component" value="Unassembled WGS sequence"/>
</dbReference>
<reference evidence="1 2" key="1">
    <citation type="submission" date="2023-07" db="EMBL/GenBank/DDBJ databases">
        <title>Alkalimonas sp., MEB108 novel, alkaliphilic bacterium isolated from Lonar Lake, India.</title>
        <authorList>
            <person name="Joshi A."/>
            <person name="Thite S."/>
        </authorList>
    </citation>
    <scope>NUCLEOTIDE SEQUENCE [LARGE SCALE GENOMIC DNA]</scope>
    <source>
        <strain evidence="1 2">MEB108</strain>
    </source>
</reference>
<gene>
    <name evidence="1" type="ORF">QWY20_12260</name>
</gene>
<sequence>MTQPDYVWVMDYEQMRLVEAANRNSSLPNQMHWVNPPMKRIPRAEYERMRQQ</sequence>
<proteinExistence type="predicted"/>
<evidence type="ECO:0000313" key="1">
    <source>
        <dbReference type="EMBL" id="MEE2002228.1"/>
    </source>
</evidence>
<protein>
    <submittedName>
        <fullName evidence="1">Uncharacterized protein</fullName>
    </submittedName>
</protein>
<organism evidence="1 2">
    <name type="scientific">Alkalimonas cellulosilytica</name>
    <dbReference type="NCBI Taxonomy" id="3058395"/>
    <lineage>
        <taxon>Bacteria</taxon>
        <taxon>Pseudomonadati</taxon>
        <taxon>Pseudomonadota</taxon>
        <taxon>Gammaproteobacteria</taxon>
        <taxon>Alkalimonas</taxon>
    </lineage>
</organism>
<evidence type="ECO:0000313" key="2">
    <source>
        <dbReference type="Proteomes" id="UP001336314"/>
    </source>
</evidence>
<dbReference type="EMBL" id="JAUHLI010000011">
    <property type="protein sequence ID" value="MEE2002228.1"/>
    <property type="molecule type" value="Genomic_DNA"/>
</dbReference>
<dbReference type="RefSeq" id="WP_330129298.1">
    <property type="nucleotide sequence ID" value="NZ_JAUHLI010000011.1"/>
</dbReference>
<keyword evidence="2" id="KW-1185">Reference proteome</keyword>
<accession>A0ABU7J6U2</accession>